<dbReference type="InterPro" id="IPR006629">
    <property type="entry name" value="LITAF"/>
</dbReference>
<evidence type="ECO:0000256" key="1">
    <source>
        <dbReference type="ARBA" id="ARBA00004414"/>
    </source>
</evidence>
<keyword evidence="8" id="KW-0812">Transmembrane</keyword>
<evidence type="ECO:0000259" key="9">
    <source>
        <dbReference type="Pfam" id="PF10601"/>
    </source>
</evidence>
<proteinExistence type="inferred from homology"/>
<protein>
    <submittedName>
        <fullName evidence="11">LITAF domain-containing protein</fullName>
    </submittedName>
</protein>
<dbReference type="AlphaFoldDB" id="A0A915CZB0"/>
<reference evidence="11" key="1">
    <citation type="submission" date="2022-11" db="UniProtKB">
        <authorList>
            <consortium name="WormBaseParasite"/>
        </authorList>
    </citation>
    <scope>IDENTIFICATION</scope>
</reference>
<evidence type="ECO:0000256" key="5">
    <source>
        <dbReference type="ARBA" id="ARBA00022723"/>
    </source>
</evidence>
<evidence type="ECO:0000256" key="7">
    <source>
        <dbReference type="ARBA" id="ARBA00023136"/>
    </source>
</evidence>
<evidence type="ECO:0000256" key="6">
    <source>
        <dbReference type="ARBA" id="ARBA00022833"/>
    </source>
</evidence>
<comment type="similarity">
    <text evidence="4">Belongs to the CDIP1/LITAF family.</text>
</comment>
<feature type="domain" description="LITAF" evidence="9">
    <location>
        <begin position="39"/>
        <end position="75"/>
    </location>
</feature>
<keyword evidence="10" id="KW-1185">Reference proteome</keyword>
<dbReference type="Pfam" id="PF10601">
    <property type="entry name" value="zf-LITAF-like"/>
    <property type="match status" value="1"/>
</dbReference>
<comment type="subcellular location">
    <subcellularLocation>
        <location evidence="2">Endosome membrane</location>
        <topology evidence="2">Peripheral membrane protein</topology>
    </subcellularLocation>
    <subcellularLocation>
        <location evidence="1">Late endosome membrane</location>
    </subcellularLocation>
    <subcellularLocation>
        <location evidence="3">Lysosome membrane</location>
        <topology evidence="3">Peripheral membrane protein</topology>
        <orientation evidence="3">Cytoplasmic side</orientation>
    </subcellularLocation>
</comment>
<evidence type="ECO:0000256" key="2">
    <source>
        <dbReference type="ARBA" id="ARBA00004481"/>
    </source>
</evidence>
<sequence length="99" mass="11390">MKTLITYPQTPNEKNSAIEISIRSDVPVPVNSHKKFGCSPVTTTCYRCNQVILSKVRYSAGLLTWILFVVCLFTGKRYFYTQGYMLAWLLFDPVLFENL</sequence>
<organism evidence="10 11">
    <name type="scientific">Ditylenchus dipsaci</name>
    <dbReference type="NCBI Taxonomy" id="166011"/>
    <lineage>
        <taxon>Eukaryota</taxon>
        <taxon>Metazoa</taxon>
        <taxon>Ecdysozoa</taxon>
        <taxon>Nematoda</taxon>
        <taxon>Chromadorea</taxon>
        <taxon>Rhabditida</taxon>
        <taxon>Tylenchina</taxon>
        <taxon>Tylenchomorpha</taxon>
        <taxon>Sphaerularioidea</taxon>
        <taxon>Anguinidae</taxon>
        <taxon>Anguininae</taxon>
        <taxon>Ditylenchus</taxon>
    </lineage>
</organism>
<feature type="transmembrane region" description="Helical" evidence="8">
    <location>
        <begin position="56"/>
        <end position="75"/>
    </location>
</feature>
<keyword evidence="7 8" id="KW-0472">Membrane</keyword>
<dbReference type="Proteomes" id="UP000887574">
    <property type="component" value="Unplaced"/>
</dbReference>
<keyword evidence="8" id="KW-1133">Transmembrane helix</keyword>
<dbReference type="GO" id="GO:0005634">
    <property type="term" value="C:nucleus"/>
    <property type="evidence" value="ECO:0007669"/>
    <property type="project" value="TreeGrafter"/>
</dbReference>
<dbReference type="InterPro" id="IPR037519">
    <property type="entry name" value="LITAF_fam"/>
</dbReference>
<evidence type="ECO:0000313" key="11">
    <source>
        <dbReference type="WBParaSite" id="jg13846.2"/>
    </source>
</evidence>
<dbReference type="PANTHER" id="PTHR23292:SF47">
    <property type="entry name" value="LITAF DOMAIN-CONTAINING PROTEIN"/>
    <property type="match status" value="1"/>
</dbReference>
<evidence type="ECO:0000313" key="10">
    <source>
        <dbReference type="Proteomes" id="UP000887574"/>
    </source>
</evidence>
<keyword evidence="5" id="KW-0479">Metal-binding</keyword>
<dbReference type="WBParaSite" id="jg13846.2">
    <property type="protein sequence ID" value="jg13846.2"/>
    <property type="gene ID" value="jg13846"/>
</dbReference>
<dbReference type="GO" id="GO:0098574">
    <property type="term" value="C:cytoplasmic side of lysosomal membrane"/>
    <property type="evidence" value="ECO:0007669"/>
    <property type="project" value="TreeGrafter"/>
</dbReference>
<dbReference type="GO" id="GO:0008270">
    <property type="term" value="F:zinc ion binding"/>
    <property type="evidence" value="ECO:0007669"/>
    <property type="project" value="TreeGrafter"/>
</dbReference>
<accession>A0A915CZB0</accession>
<dbReference type="GO" id="GO:0098560">
    <property type="term" value="C:cytoplasmic side of late endosome membrane"/>
    <property type="evidence" value="ECO:0007669"/>
    <property type="project" value="TreeGrafter"/>
</dbReference>
<dbReference type="PANTHER" id="PTHR23292">
    <property type="entry name" value="LIPOPOLYSACCHARIDE-INDUCED TUMOR NECROSIS FACTOR-ALPHA FACTOR"/>
    <property type="match status" value="1"/>
</dbReference>
<evidence type="ECO:0000256" key="4">
    <source>
        <dbReference type="ARBA" id="ARBA00005975"/>
    </source>
</evidence>
<evidence type="ECO:0000256" key="8">
    <source>
        <dbReference type="SAM" id="Phobius"/>
    </source>
</evidence>
<keyword evidence="6" id="KW-0862">Zinc</keyword>
<evidence type="ECO:0000256" key="3">
    <source>
        <dbReference type="ARBA" id="ARBA00004630"/>
    </source>
</evidence>
<name>A0A915CZB0_9BILA</name>